<keyword evidence="10" id="KW-1185">Reference proteome</keyword>
<gene>
    <name evidence="9" type="ORF">BED41_11875</name>
</gene>
<dbReference type="GeneID" id="83058544"/>
<keyword evidence="5 8" id="KW-1133">Transmembrane helix</keyword>
<dbReference type="InterPro" id="IPR002379">
    <property type="entry name" value="ATPase_proteolipid_c-like_dom"/>
</dbReference>
<feature type="transmembrane region" description="Helical" evidence="8">
    <location>
        <begin position="74"/>
        <end position="97"/>
    </location>
</feature>
<evidence type="ECO:0000256" key="8">
    <source>
        <dbReference type="RuleBase" id="RU363060"/>
    </source>
</evidence>
<dbReference type="KEGG" id="cpor:BED41_11875"/>
<keyword evidence="3 8" id="KW-0813">Transport</keyword>
<dbReference type="InterPro" id="IPR035921">
    <property type="entry name" value="F/V-ATP_Csub_sf"/>
</dbReference>
<protein>
    <submittedName>
        <fullName evidence="9">ATPase</fullName>
    </submittedName>
</protein>
<evidence type="ECO:0000256" key="1">
    <source>
        <dbReference type="ARBA" id="ARBA00004141"/>
    </source>
</evidence>
<evidence type="ECO:0000313" key="10">
    <source>
        <dbReference type="Proteomes" id="UP000093044"/>
    </source>
</evidence>
<dbReference type="EMBL" id="CP016757">
    <property type="protein sequence ID" value="ANZ45714.1"/>
    <property type="molecule type" value="Genomic_DNA"/>
</dbReference>
<dbReference type="GO" id="GO:0046961">
    <property type="term" value="F:proton-transporting ATPase activity, rotational mechanism"/>
    <property type="evidence" value="ECO:0007669"/>
    <property type="project" value="InterPro"/>
</dbReference>
<organism evidence="9 10">
    <name type="scientific">Cloacibacillus porcorum</name>
    <dbReference type="NCBI Taxonomy" id="1197717"/>
    <lineage>
        <taxon>Bacteria</taxon>
        <taxon>Thermotogati</taxon>
        <taxon>Synergistota</taxon>
        <taxon>Synergistia</taxon>
        <taxon>Synergistales</taxon>
        <taxon>Synergistaceae</taxon>
        <taxon>Cloacibacillus</taxon>
    </lineage>
</organism>
<dbReference type="AlphaFoldDB" id="A0A1B2I6X3"/>
<dbReference type="InterPro" id="IPR038662">
    <property type="entry name" value="ATP_synth_F0_csu_sf"/>
</dbReference>
<dbReference type="Proteomes" id="UP000093044">
    <property type="component" value="Chromosome"/>
</dbReference>
<evidence type="ECO:0000313" key="9">
    <source>
        <dbReference type="EMBL" id="ANZ45714.1"/>
    </source>
</evidence>
<evidence type="ECO:0000256" key="7">
    <source>
        <dbReference type="ARBA" id="ARBA00023136"/>
    </source>
</evidence>
<dbReference type="InterPro" id="IPR000245">
    <property type="entry name" value="ATPase_proteolipid_csu"/>
</dbReference>
<evidence type="ECO:0000256" key="3">
    <source>
        <dbReference type="ARBA" id="ARBA00022448"/>
    </source>
</evidence>
<accession>A0A1B2I6X3</accession>
<feature type="transmembrane region" description="Helical" evidence="8">
    <location>
        <begin position="32"/>
        <end position="53"/>
    </location>
</feature>
<comment type="subcellular location">
    <subcellularLocation>
        <location evidence="1">Membrane</location>
        <topology evidence="1">Multi-pass membrane protein</topology>
    </subcellularLocation>
</comment>
<keyword evidence="4 8" id="KW-0812">Transmembrane</keyword>
<evidence type="ECO:0000256" key="5">
    <source>
        <dbReference type="ARBA" id="ARBA00022989"/>
    </source>
</evidence>
<evidence type="ECO:0000256" key="4">
    <source>
        <dbReference type="ARBA" id="ARBA00022692"/>
    </source>
</evidence>
<reference evidence="9" key="1">
    <citation type="submission" date="2016-08" db="EMBL/GenBank/DDBJ databases">
        <title>Complete genome of Cloacibacillus porcorum.</title>
        <authorList>
            <person name="Looft T."/>
            <person name="Bayles D.O."/>
            <person name="Alt D.P."/>
        </authorList>
    </citation>
    <scope>NUCLEOTIDE SEQUENCE [LARGE SCALE GENOMIC DNA]</scope>
    <source>
        <strain evidence="9">CL-84</strain>
    </source>
</reference>
<dbReference type="Pfam" id="PF00137">
    <property type="entry name" value="ATP-synt_C"/>
    <property type="match status" value="1"/>
</dbReference>
<name>A0A1B2I6X3_9BACT</name>
<evidence type="ECO:0000256" key="6">
    <source>
        <dbReference type="ARBA" id="ARBA00023065"/>
    </source>
</evidence>
<dbReference type="CDD" id="cd18120">
    <property type="entry name" value="ATP-synt_Vo_Ao_c"/>
    <property type="match status" value="1"/>
</dbReference>
<dbReference type="OrthoDB" id="5771683at2"/>
<proteinExistence type="inferred from homology"/>
<dbReference type="SUPFAM" id="SSF81333">
    <property type="entry name" value="F1F0 ATP synthase subunit C"/>
    <property type="match status" value="1"/>
</dbReference>
<sequence>MFGLMLSCGTVVTLMIAGYILQRRGFRGGRKIYATVLGLSTLLVFTGAVLALFSGTSFAAEGAAAVAKEVSVGAGLGFIAAACATGIACLGAGLAVANVGAAALGLVGEKPEMLGTTLIYLGLAEGIAIYGVIISLLIIQRL</sequence>
<dbReference type="STRING" id="1197717.BED41_11875"/>
<dbReference type="GO" id="GO:0033179">
    <property type="term" value="C:proton-transporting V-type ATPase, V0 domain"/>
    <property type="evidence" value="ECO:0007669"/>
    <property type="project" value="InterPro"/>
</dbReference>
<feature type="transmembrane region" description="Helical" evidence="8">
    <location>
        <begin position="117"/>
        <end position="139"/>
    </location>
</feature>
<evidence type="ECO:0000256" key="2">
    <source>
        <dbReference type="ARBA" id="ARBA00007296"/>
    </source>
</evidence>
<dbReference type="PRINTS" id="PR00122">
    <property type="entry name" value="VACATPASE"/>
</dbReference>
<dbReference type="Gene3D" id="1.20.20.10">
    <property type="entry name" value="F1F0 ATP synthase subunit C"/>
    <property type="match status" value="1"/>
</dbReference>
<keyword evidence="6 8" id="KW-0406">Ion transport</keyword>
<dbReference type="RefSeq" id="WP_066746544.1">
    <property type="nucleotide sequence ID" value="NZ_CALCLR010000089.1"/>
</dbReference>
<keyword evidence="7 8" id="KW-0472">Membrane</keyword>
<comment type="similarity">
    <text evidence="2 8">Belongs to the V-ATPase proteolipid subunit family.</text>
</comment>